<proteinExistence type="predicted"/>
<dbReference type="RefSeq" id="WP_224829477.1">
    <property type="nucleotide sequence ID" value="NZ_JAIVEF010000013.1"/>
</dbReference>
<dbReference type="AlphaFoldDB" id="A0ABD5Q990"/>
<feature type="compositionally biased region" description="Acidic residues" evidence="1">
    <location>
        <begin position="32"/>
        <end position="45"/>
    </location>
</feature>
<dbReference type="Proteomes" id="UP001595925">
    <property type="component" value="Unassembled WGS sequence"/>
</dbReference>
<gene>
    <name evidence="2" type="ORF">ACFPFO_00585</name>
</gene>
<sequence>MTDPETTTRRNWILGVGSLTILSGTVGCLGLGDDDEEAGEPENETDGNGSENTSTQPDGERKEITDTESPDDNQSNDTGSDDDEGSESDDNDDSILEEEPNDDESDDDDENDSEGDQADLDNEPDDNETDTEEENDTAEESQENLDNDSTDNSSTESSDDENDSESNQNESEEEREFEQIIIEALSYQVDYPADWEMVETDESIPVIIANSNETAWLWIDIRETSLDLEGDVTNYRQNFEPNPGFEIHEDEPMTLTSGEDGHRFVIEVTESPENPLFAHELLVNEHGNEYLTSVQVSRPEYDEEYAELAEEILASVTLR</sequence>
<evidence type="ECO:0000313" key="3">
    <source>
        <dbReference type="Proteomes" id="UP001595925"/>
    </source>
</evidence>
<evidence type="ECO:0000256" key="1">
    <source>
        <dbReference type="SAM" id="MobiDB-lite"/>
    </source>
</evidence>
<comment type="caution">
    <text evidence="2">The sequence shown here is derived from an EMBL/GenBank/DDBJ whole genome shotgun (WGS) entry which is preliminary data.</text>
</comment>
<feature type="region of interest" description="Disordered" evidence="1">
    <location>
        <begin position="24"/>
        <end position="176"/>
    </location>
</feature>
<name>A0ABD5Q990_9EURY</name>
<dbReference type="EMBL" id="JBHSJG010000003">
    <property type="protein sequence ID" value="MFC4986292.1"/>
    <property type="molecule type" value="Genomic_DNA"/>
</dbReference>
<organism evidence="2 3">
    <name type="scientific">Saliphagus infecundisoli</name>
    <dbReference type="NCBI Taxonomy" id="1849069"/>
    <lineage>
        <taxon>Archaea</taxon>
        <taxon>Methanobacteriati</taxon>
        <taxon>Methanobacteriota</taxon>
        <taxon>Stenosarchaea group</taxon>
        <taxon>Halobacteria</taxon>
        <taxon>Halobacteriales</taxon>
        <taxon>Natrialbaceae</taxon>
        <taxon>Saliphagus</taxon>
    </lineage>
</organism>
<evidence type="ECO:0000313" key="2">
    <source>
        <dbReference type="EMBL" id="MFC4986292.1"/>
    </source>
</evidence>
<accession>A0ABD5Q990</accession>
<feature type="compositionally biased region" description="Acidic residues" evidence="1">
    <location>
        <begin position="157"/>
        <end position="176"/>
    </location>
</feature>
<protein>
    <submittedName>
        <fullName evidence="2">DNA polymerase V family protein</fullName>
    </submittedName>
</protein>
<feature type="compositionally biased region" description="Acidic residues" evidence="1">
    <location>
        <begin position="79"/>
        <end position="149"/>
    </location>
</feature>
<feature type="compositionally biased region" description="Polar residues" evidence="1">
    <location>
        <begin position="46"/>
        <end position="57"/>
    </location>
</feature>
<keyword evidence="3" id="KW-1185">Reference proteome</keyword>
<reference evidence="2 3" key="1">
    <citation type="journal article" date="2019" name="Int. J. Syst. Evol. Microbiol.">
        <title>The Global Catalogue of Microorganisms (GCM) 10K type strain sequencing project: providing services to taxonomists for standard genome sequencing and annotation.</title>
        <authorList>
            <consortium name="The Broad Institute Genomics Platform"/>
            <consortium name="The Broad Institute Genome Sequencing Center for Infectious Disease"/>
            <person name="Wu L."/>
            <person name="Ma J."/>
        </authorList>
    </citation>
    <scope>NUCLEOTIDE SEQUENCE [LARGE SCALE GENOMIC DNA]</scope>
    <source>
        <strain evidence="2 3">CGMCC 1.15824</strain>
    </source>
</reference>